<proteinExistence type="predicted"/>
<organism evidence="4 5">
    <name type="scientific">Ostreococcus lucimarinus (strain CCE9901)</name>
    <dbReference type="NCBI Taxonomy" id="436017"/>
    <lineage>
        <taxon>Eukaryota</taxon>
        <taxon>Viridiplantae</taxon>
        <taxon>Chlorophyta</taxon>
        <taxon>Mamiellophyceae</taxon>
        <taxon>Mamiellales</taxon>
        <taxon>Bathycoccaceae</taxon>
        <taxon>Ostreococcus</taxon>
    </lineage>
</organism>
<keyword evidence="5" id="KW-1185">Reference proteome</keyword>
<keyword evidence="1" id="KW-0521">NADP</keyword>
<dbReference type="Gene3D" id="1.10.1040.10">
    <property type="entry name" value="N-(1-d-carboxylethyl)-l-norvaline Dehydrogenase, domain 2"/>
    <property type="match status" value="1"/>
</dbReference>
<dbReference type="HOGENOM" id="CLU_1449921_0_0_1"/>
<protein>
    <recommendedName>
        <fullName evidence="3">Ketopantoate reductase C-terminal domain-containing protein</fullName>
    </recommendedName>
</protein>
<dbReference type="GO" id="GO:0050661">
    <property type="term" value="F:NADP binding"/>
    <property type="evidence" value="ECO:0007669"/>
    <property type="project" value="TreeGrafter"/>
</dbReference>
<dbReference type="SUPFAM" id="SSF48179">
    <property type="entry name" value="6-phosphogluconate dehydrogenase C-terminal domain-like"/>
    <property type="match status" value="1"/>
</dbReference>
<gene>
    <name evidence="4" type="ORF">OSTLU_13695</name>
</gene>
<evidence type="ECO:0000313" key="5">
    <source>
        <dbReference type="Proteomes" id="UP000001568"/>
    </source>
</evidence>
<evidence type="ECO:0000256" key="1">
    <source>
        <dbReference type="ARBA" id="ARBA00022857"/>
    </source>
</evidence>
<dbReference type="PANTHER" id="PTHR43765">
    <property type="entry name" value="2-DEHYDROPANTOATE 2-REDUCTASE-RELATED"/>
    <property type="match status" value="1"/>
</dbReference>
<dbReference type="PANTHER" id="PTHR43765:SF2">
    <property type="entry name" value="2-DEHYDROPANTOATE 2-REDUCTASE"/>
    <property type="match status" value="1"/>
</dbReference>
<dbReference type="Pfam" id="PF08546">
    <property type="entry name" value="ApbA_C"/>
    <property type="match status" value="1"/>
</dbReference>
<dbReference type="Proteomes" id="UP000001568">
    <property type="component" value="Chromosome 1"/>
</dbReference>
<sequence>MPQSWDIVETPGVGCGYDIHVKNEDKPWVMPNTAGGRATRALLQKCGVLSDATDEFEYLLLRKYFINGVANLLAIVGDCNCDGLLQHHRETMETLYDEMLEILRVPHADGFALAPENFRDVVFAGLATYRDHFPSTKLDFDAGAKLEIDSLNGYVVQRAKEQGLPCAAHERLIEQVNALVAARDGKS</sequence>
<dbReference type="AlphaFoldDB" id="A4RQW9"/>
<name>A4RQW9_OSTLU</name>
<dbReference type="EMBL" id="CP000581">
    <property type="protein sequence ID" value="ABO93754.1"/>
    <property type="molecule type" value="Genomic_DNA"/>
</dbReference>
<dbReference type="InterPro" id="IPR013752">
    <property type="entry name" value="KPA_reductase"/>
</dbReference>
<dbReference type="InterPro" id="IPR013328">
    <property type="entry name" value="6PGD_dom2"/>
</dbReference>
<dbReference type="Gramene" id="ABO93754">
    <property type="protein sequence ID" value="ABO93754"/>
    <property type="gene ID" value="OSTLU_13695"/>
</dbReference>
<dbReference type="STRING" id="436017.A4RQW9"/>
<dbReference type="KEGG" id="olu:OSTLU_13695"/>
<reference evidence="4 5" key="1">
    <citation type="journal article" date="2007" name="Proc. Natl. Acad. Sci. U.S.A.">
        <title>The tiny eukaryote Ostreococcus provides genomic insights into the paradox of plankton speciation.</title>
        <authorList>
            <person name="Palenik B."/>
            <person name="Grimwood J."/>
            <person name="Aerts A."/>
            <person name="Rouze P."/>
            <person name="Salamov A."/>
            <person name="Putnam N."/>
            <person name="Dupont C."/>
            <person name="Jorgensen R."/>
            <person name="Derelle E."/>
            <person name="Rombauts S."/>
            <person name="Zhou K."/>
            <person name="Otillar R."/>
            <person name="Merchant S.S."/>
            <person name="Podell S."/>
            <person name="Gaasterland T."/>
            <person name="Napoli C."/>
            <person name="Gendler K."/>
            <person name="Manuell A."/>
            <person name="Tai V."/>
            <person name="Vallon O."/>
            <person name="Piganeau G."/>
            <person name="Jancek S."/>
            <person name="Heijde M."/>
            <person name="Jabbari K."/>
            <person name="Bowler C."/>
            <person name="Lohr M."/>
            <person name="Robbens S."/>
            <person name="Werner G."/>
            <person name="Dubchak I."/>
            <person name="Pazour G.J."/>
            <person name="Ren Q."/>
            <person name="Paulsen I."/>
            <person name="Delwiche C."/>
            <person name="Schmutz J."/>
            <person name="Rokhsar D."/>
            <person name="Van de Peer Y."/>
            <person name="Moreau H."/>
            <person name="Grigoriev I.V."/>
        </authorList>
    </citation>
    <scope>NUCLEOTIDE SEQUENCE [LARGE SCALE GENOMIC DNA]</scope>
    <source>
        <strain evidence="4 5">CCE9901</strain>
    </source>
</reference>
<dbReference type="InterPro" id="IPR008927">
    <property type="entry name" value="6-PGluconate_DH-like_C_sf"/>
</dbReference>
<keyword evidence="2" id="KW-0560">Oxidoreductase</keyword>
<accession>A4RQW9</accession>
<dbReference type="GO" id="GO:0005739">
    <property type="term" value="C:mitochondrion"/>
    <property type="evidence" value="ECO:0007669"/>
    <property type="project" value="TreeGrafter"/>
</dbReference>
<dbReference type="GO" id="GO:0008677">
    <property type="term" value="F:2-dehydropantoate 2-reductase activity"/>
    <property type="evidence" value="ECO:0007669"/>
    <property type="project" value="TreeGrafter"/>
</dbReference>
<dbReference type="InterPro" id="IPR050838">
    <property type="entry name" value="Ketopantoate_reductase"/>
</dbReference>
<dbReference type="OrthoDB" id="498469at2759"/>
<dbReference type="GeneID" id="4999817"/>
<evidence type="ECO:0000256" key="2">
    <source>
        <dbReference type="ARBA" id="ARBA00023002"/>
    </source>
</evidence>
<feature type="domain" description="Ketopantoate reductase C-terminal" evidence="3">
    <location>
        <begin position="57"/>
        <end position="178"/>
    </location>
</feature>
<dbReference type="RefSeq" id="XP_001415462.1">
    <property type="nucleotide sequence ID" value="XM_001415425.1"/>
</dbReference>
<evidence type="ECO:0000313" key="4">
    <source>
        <dbReference type="EMBL" id="ABO93754.1"/>
    </source>
</evidence>
<evidence type="ECO:0000259" key="3">
    <source>
        <dbReference type="Pfam" id="PF08546"/>
    </source>
</evidence>